<dbReference type="PANTHER" id="PTHR31008">
    <property type="entry name" value="COP1-INTERACTING PROTEIN-RELATED"/>
    <property type="match status" value="1"/>
</dbReference>
<feature type="region of interest" description="Disordered" evidence="1">
    <location>
        <begin position="148"/>
        <end position="167"/>
    </location>
</feature>
<evidence type="ECO:0000313" key="2">
    <source>
        <dbReference type="EMBL" id="KAL2323747.1"/>
    </source>
</evidence>
<feature type="region of interest" description="Disordered" evidence="1">
    <location>
        <begin position="804"/>
        <end position="1031"/>
    </location>
</feature>
<feature type="compositionally biased region" description="Polar residues" evidence="1">
    <location>
        <begin position="960"/>
        <end position="981"/>
    </location>
</feature>
<feature type="compositionally biased region" description="Basic and acidic residues" evidence="1">
    <location>
        <begin position="1133"/>
        <end position="1152"/>
    </location>
</feature>
<gene>
    <name evidence="2" type="ORF">Fmac_028126</name>
</gene>
<feature type="compositionally biased region" description="Basic and acidic residues" evidence="1">
    <location>
        <begin position="903"/>
        <end position="912"/>
    </location>
</feature>
<dbReference type="PANTHER" id="PTHR31008:SF2">
    <property type="entry name" value="COP1-INTERACTING PROTEIN-LIKE PROTEIN"/>
    <property type="match status" value="1"/>
</dbReference>
<feature type="region of interest" description="Disordered" evidence="1">
    <location>
        <begin position="341"/>
        <end position="410"/>
    </location>
</feature>
<feature type="compositionally biased region" description="Polar residues" evidence="1">
    <location>
        <begin position="1006"/>
        <end position="1017"/>
    </location>
</feature>
<evidence type="ECO:0000256" key="1">
    <source>
        <dbReference type="SAM" id="MobiDB-lite"/>
    </source>
</evidence>
<proteinExistence type="predicted"/>
<feature type="compositionally biased region" description="Polar residues" evidence="1">
    <location>
        <begin position="926"/>
        <end position="939"/>
    </location>
</feature>
<feature type="compositionally biased region" description="Polar residues" evidence="1">
    <location>
        <begin position="813"/>
        <end position="831"/>
    </location>
</feature>
<feature type="region of interest" description="Disordered" evidence="1">
    <location>
        <begin position="1127"/>
        <end position="1152"/>
    </location>
</feature>
<evidence type="ECO:0000313" key="3">
    <source>
        <dbReference type="Proteomes" id="UP001603857"/>
    </source>
</evidence>
<keyword evidence="3" id="KW-1185">Reference proteome</keyword>
<feature type="compositionally biased region" description="Basic and acidic residues" evidence="1">
    <location>
        <begin position="982"/>
        <end position="991"/>
    </location>
</feature>
<sequence>MNSSTRLDSAVFQLTPTRTRFDLVITVNGKKEKVASGLLKPFLSHLKAAQDQIAKGGYSIVLVPEHGSDASWFTKGTVERFVRFVSTPEILERVYTVESEIAQIEEAIAIQGNNSIGISIVEENQIKQVESTEGRKSQQVTNEEKAIVLYKSDSQPPETNGSTKSEGNSKVQLLKVLETRKSVLQKEQGMAFARAVAAGFDVDYVPALMSFSECFEASRLMNACRNFVSLWKRKHESGQWLEIEVAEVMPNRADFSAINASGIILSNMVTASHTELDAESNGKTNSDVFPMDRQPTSGYQDNVQGHFPHNGFSSWPAHSPPGALSMFQPYPVQGIPYHQTCPGNSPFMQPVSSPMEDPRLNAGQNMGHRRHSMDNGQYTGSETRDEVDMEREGSQTGERKKSGQSGRQKSVMVVIRNINYITKTEHSSGSGSCSDSSYETYEDAQESVKTSKRRGSSSKSSKRLNSSDKEVTECGKDANGGQWIAFQNCLLKGVNEDRKVIDQGQVDHVRRKKQVATNDPIDFTERNMHEVQGGGATDVHSISKGLTSMPRSSNDDFLLSRRSGQSVNGRSVDDVQSLEIDGRIGGYRRGNNDDFFVLKQDSQHGNLQRSSDVAAVNGQGYSGNKLERKLFQNMSADSHIVESRSARFSNSGNLERNAIDMDSEFPKVHRREGKTSNYLPDELSLMPERGAEKGLMCYDPAIDYEMQAQGGGGASQDKKSKGLLVHTKLGSKMLDKDLKSKPSPNSSDIKKTVGPIRRGKTNKLSPLDEARARAERLRSYKADLQKLKKEKEEEEIKRLDALKMERKKRIAARSNSISTKSPMPSQLTTKQVPMKITPSPYKGSKFSDSEPVSSSPFQRFPIRTASVGSSDSSKVKKISRMNTGNYSVTDKLSRSAPSLPQSKQEKSDDTADTKAPMARLRRLSESKMSTNRHTSSISFKSRGASVGSSDSSKVKKISRMNTGNYSVTNKLSRSAPSLPQSKQEKSDDTADTKAPMARLRRLSEPKMSTNRHTSSISFKPRGARSTSVTKAANETEIRKISAIVNHDKSKTATLPELKIKTFTASDIVLNRSSIKENTQKLNIQKSSLNSEGTLIKKNEFEISQTDDGDDNPIIEKTVVMLEREKPCTPNINDKSKEKKGMPKRQYESEKMMEKTETVSSYVAIRSPVSVDIQTSQSKSLLQPISSKVKANDTEKEPSKSSRIHITEETYHTSHARVSLEDRCSRNCEYGKAPSASVDSGSIVMETFKLRMSDSRNSTLEKIPEVIEKPQVKESAKGLKRLLKFGRKNHDSPTAGHNTETDNASIDCSEVNDIKTNGSSNEVHIHTLKNFISRDEAPSTIATPPKSSRTFSLLSPFRSNKGKKIMMA</sequence>
<feature type="region of interest" description="Disordered" evidence="1">
    <location>
        <begin position="444"/>
        <end position="475"/>
    </location>
</feature>
<feature type="compositionally biased region" description="Basic residues" evidence="1">
    <location>
        <begin position="450"/>
        <end position="462"/>
    </location>
</feature>
<protein>
    <recommendedName>
        <fullName evidence="4">COP1-interacting protein 7</fullName>
    </recommendedName>
</protein>
<feature type="compositionally biased region" description="Basic and acidic residues" evidence="1">
    <location>
        <begin position="465"/>
        <end position="475"/>
    </location>
</feature>
<feature type="compositionally biased region" description="Polar residues" evidence="1">
    <location>
        <begin position="152"/>
        <end position="167"/>
    </location>
</feature>
<feature type="compositionally biased region" description="Low complexity" evidence="1">
    <location>
        <begin position="940"/>
        <end position="951"/>
    </location>
</feature>
<reference evidence="2 3" key="1">
    <citation type="submission" date="2024-08" db="EMBL/GenBank/DDBJ databases">
        <title>Insights into the chromosomal genome structure of Flemingia macrophylla.</title>
        <authorList>
            <person name="Ding Y."/>
            <person name="Zhao Y."/>
            <person name="Bi W."/>
            <person name="Wu M."/>
            <person name="Zhao G."/>
            <person name="Gong Y."/>
            <person name="Li W."/>
            <person name="Zhang P."/>
        </authorList>
    </citation>
    <scope>NUCLEOTIDE SEQUENCE [LARGE SCALE GENOMIC DNA]</scope>
    <source>
        <strain evidence="2">DYQJB</strain>
        <tissue evidence="2">Leaf</tissue>
    </source>
</reference>
<feature type="region of interest" description="Disordered" evidence="1">
    <location>
        <begin position="733"/>
        <end position="770"/>
    </location>
</feature>
<dbReference type="Proteomes" id="UP001603857">
    <property type="component" value="Unassembled WGS sequence"/>
</dbReference>
<dbReference type="EMBL" id="JBGMDY010000009">
    <property type="protein sequence ID" value="KAL2323747.1"/>
    <property type="molecule type" value="Genomic_DNA"/>
</dbReference>
<feature type="compositionally biased region" description="Polar residues" evidence="1">
    <location>
        <begin position="341"/>
        <end position="352"/>
    </location>
</feature>
<name>A0ABD1LJS2_9FABA</name>
<feature type="compositionally biased region" description="Basic and acidic residues" evidence="1">
    <location>
        <begin position="382"/>
        <end position="401"/>
    </location>
</feature>
<accession>A0ABD1LJS2</accession>
<feature type="compositionally biased region" description="Polar residues" evidence="1">
    <location>
        <begin position="880"/>
        <end position="902"/>
    </location>
</feature>
<organism evidence="2 3">
    <name type="scientific">Flemingia macrophylla</name>
    <dbReference type="NCBI Taxonomy" id="520843"/>
    <lineage>
        <taxon>Eukaryota</taxon>
        <taxon>Viridiplantae</taxon>
        <taxon>Streptophyta</taxon>
        <taxon>Embryophyta</taxon>
        <taxon>Tracheophyta</taxon>
        <taxon>Spermatophyta</taxon>
        <taxon>Magnoliopsida</taxon>
        <taxon>eudicotyledons</taxon>
        <taxon>Gunneridae</taxon>
        <taxon>Pentapetalae</taxon>
        <taxon>rosids</taxon>
        <taxon>fabids</taxon>
        <taxon>Fabales</taxon>
        <taxon>Fabaceae</taxon>
        <taxon>Papilionoideae</taxon>
        <taxon>50 kb inversion clade</taxon>
        <taxon>NPAAA clade</taxon>
        <taxon>indigoferoid/millettioid clade</taxon>
        <taxon>Phaseoleae</taxon>
        <taxon>Flemingia</taxon>
    </lineage>
</organism>
<evidence type="ECO:0008006" key="4">
    <source>
        <dbReference type="Google" id="ProtNLM"/>
    </source>
</evidence>
<comment type="caution">
    <text evidence="2">The sequence shown here is derived from an EMBL/GenBank/DDBJ whole genome shotgun (WGS) entry which is preliminary data.</text>
</comment>